<evidence type="ECO:0000256" key="1">
    <source>
        <dbReference type="ARBA" id="ARBA00023016"/>
    </source>
</evidence>
<feature type="domain" description="SHSP" evidence="4">
    <location>
        <begin position="35"/>
        <end position="148"/>
    </location>
</feature>
<proteinExistence type="inferred from homology"/>
<accession>A0A5J5IKP7</accession>
<reference evidence="5 6" key="1">
    <citation type="submission" date="2019-09" db="EMBL/GenBank/DDBJ databases">
        <title>Draft genome sequence of Ginsengibacter sp. BR5-29.</title>
        <authorList>
            <person name="Im W.-T."/>
        </authorList>
    </citation>
    <scope>NUCLEOTIDE SEQUENCE [LARGE SCALE GENOMIC DNA]</scope>
    <source>
        <strain evidence="5 6">BR5-29</strain>
    </source>
</reference>
<dbReference type="GO" id="GO:0009408">
    <property type="term" value="P:response to heat"/>
    <property type="evidence" value="ECO:0007669"/>
    <property type="project" value="InterPro"/>
</dbReference>
<keyword evidence="1" id="KW-0346">Stress response</keyword>
<evidence type="ECO:0000313" key="6">
    <source>
        <dbReference type="Proteomes" id="UP000326903"/>
    </source>
</evidence>
<dbReference type="Gene3D" id="2.60.40.790">
    <property type="match status" value="1"/>
</dbReference>
<keyword evidence="6" id="KW-1185">Reference proteome</keyword>
<dbReference type="Proteomes" id="UP000326903">
    <property type="component" value="Unassembled WGS sequence"/>
</dbReference>
<dbReference type="RefSeq" id="WP_150412677.1">
    <property type="nucleotide sequence ID" value="NZ_VYQF01000001.1"/>
</dbReference>
<evidence type="ECO:0000313" key="5">
    <source>
        <dbReference type="EMBL" id="KAA9040617.1"/>
    </source>
</evidence>
<dbReference type="CDD" id="cd06464">
    <property type="entry name" value="ACD_sHsps-like"/>
    <property type="match status" value="1"/>
</dbReference>
<dbReference type="PROSITE" id="PS01031">
    <property type="entry name" value="SHSP"/>
    <property type="match status" value="1"/>
</dbReference>
<evidence type="ECO:0000256" key="3">
    <source>
        <dbReference type="RuleBase" id="RU003616"/>
    </source>
</evidence>
<comment type="similarity">
    <text evidence="2 3">Belongs to the small heat shock protein (HSP20) family.</text>
</comment>
<sequence length="148" mass="17109">MKISKLYKPPNSIYPGEYVPSVNEEEIKKLVSKTHKKKINHPPVNITELADLFKIEIAIPGMKREEFLVQATENVLQVYAVHKDRGFNGHGNPKQKEFNYECCHSEITLPENVDTEFISAEYKAGILRLFIPKAKHFRKNLRANIIVY</sequence>
<dbReference type="InterPro" id="IPR002068">
    <property type="entry name" value="A-crystallin/Hsp20_dom"/>
</dbReference>
<gene>
    <name evidence="5" type="ORF">FW778_00820</name>
</gene>
<dbReference type="Pfam" id="PF00011">
    <property type="entry name" value="HSP20"/>
    <property type="match status" value="1"/>
</dbReference>
<dbReference type="PANTHER" id="PTHR46733:SF4">
    <property type="entry name" value="HEAT SHOCK PROTEIN 21, CHLOROPLASTIC"/>
    <property type="match status" value="1"/>
</dbReference>
<comment type="caution">
    <text evidence="5">The sequence shown here is derived from an EMBL/GenBank/DDBJ whole genome shotgun (WGS) entry which is preliminary data.</text>
</comment>
<organism evidence="5 6">
    <name type="scientific">Ginsengibacter hankyongi</name>
    <dbReference type="NCBI Taxonomy" id="2607284"/>
    <lineage>
        <taxon>Bacteria</taxon>
        <taxon>Pseudomonadati</taxon>
        <taxon>Bacteroidota</taxon>
        <taxon>Chitinophagia</taxon>
        <taxon>Chitinophagales</taxon>
        <taxon>Chitinophagaceae</taxon>
        <taxon>Ginsengibacter</taxon>
    </lineage>
</organism>
<name>A0A5J5IKP7_9BACT</name>
<dbReference type="InterPro" id="IPR008978">
    <property type="entry name" value="HSP20-like_chaperone"/>
</dbReference>
<dbReference type="EMBL" id="VYQF01000001">
    <property type="protein sequence ID" value="KAA9040617.1"/>
    <property type="molecule type" value="Genomic_DNA"/>
</dbReference>
<evidence type="ECO:0000259" key="4">
    <source>
        <dbReference type="PROSITE" id="PS01031"/>
    </source>
</evidence>
<dbReference type="AlphaFoldDB" id="A0A5J5IKP7"/>
<dbReference type="InterPro" id="IPR044587">
    <property type="entry name" value="HSP21-like"/>
</dbReference>
<protein>
    <submittedName>
        <fullName evidence="5">Hsp20/alpha crystallin family protein</fullName>
    </submittedName>
</protein>
<dbReference type="SUPFAM" id="SSF49764">
    <property type="entry name" value="HSP20-like chaperones"/>
    <property type="match status" value="1"/>
</dbReference>
<evidence type="ECO:0000256" key="2">
    <source>
        <dbReference type="PROSITE-ProRule" id="PRU00285"/>
    </source>
</evidence>
<dbReference type="PANTHER" id="PTHR46733">
    <property type="entry name" value="26.5 KDA HEAT SHOCK PROTEIN, MITOCHONDRIAL"/>
    <property type="match status" value="1"/>
</dbReference>